<sequence>MVSNDNKATNIRGPRWSNSGRTRSTETATAATDSRDHALAVYSWMSYSAPALDVSLVVDCLKLAENTADLLTKRRRRCLDFAANLMKAPQNNKFGINVARLHEHTPVTPFIAIRYVRIDKISSRSNRLLCTRVVISVNETVQSPIPNLLVRRIDDFDGLVASKLM</sequence>
<keyword evidence="3" id="KW-1185">Reference proteome</keyword>
<gene>
    <name evidence="2" type="ORF">DGAL_LOCUS9850</name>
</gene>
<feature type="region of interest" description="Disordered" evidence="1">
    <location>
        <begin position="1"/>
        <end position="30"/>
    </location>
</feature>
<name>A0A8J2RSU9_9CRUS</name>
<proteinExistence type="predicted"/>
<comment type="caution">
    <text evidence="2">The sequence shown here is derived from an EMBL/GenBank/DDBJ whole genome shotgun (WGS) entry which is preliminary data.</text>
</comment>
<evidence type="ECO:0000256" key="1">
    <source>
        <dbReference type="SAM" id="MobiDB-lite"/>
    </source>
</evidence>
<dbReference type="Proteomes" id="UP000789390">
    <property type="component" value="Unassembled WGS sequence"/>
</dbReference>
<protein>
    <submittedName>
        <fullName evidence="2">Uncharacterized protein</fullName>
    </submittedName>
</protein>
<feature type="compositionally biased region" description="Low complexity" evidence="1">
    <location>
        <begin position="19"/>
        <end position="30"/>
    </location>
</feature>
<organism evidence="2 3">
    <name type="scientific">Daphnia galeata</name>
    <dbReference type="NCBI Taxonomy" id="27404"/>
    <lineage>
        <taxon>Eukaryota</taxon>
        <taxon>Metazoa</taxon>
        <taxon>Ecdysozoa</taxon>
        <taxon>Arthropoda</taxon>
        <taxon>Crustacea</taxon>
        <taxon>Branchiopoda</taxon>
        <taxon>Diplostraca</taxon>
        <taxon>Cladocera</taxon>
        <taxon>Anomopoda</taxon>
        <taxon>Daphniidae</taxon>
        <taxon>Daphnia</taxon>
    </lineage>
</organism>
<evidence type="ECO:0000313" key="2">
    <source>
        <dbReference type="EMBL" id="CAH0106693.1"/>
    </source>
</evidence>
<accession>A0A8J2RSU9</accession>
<dbReference type="AlphaFoldDB" id="A0A8J2RSU9"/>
<evidence type="ECO:0000313" key="3">
    <source>
        <dbReference type="Proteomes" id="UP000789390"/>
    </source>
</evidence>
<reference evidence="2" key="1">
    <citation type="submission" date="2021-11" db="EMBL/GenBank/DDBJ databases">
        <authorList>
            <person name="Schell T."/>
        </authorList>
    </citation>
    <scope>NUCLEOTIDE SEQUENCE</scope>
    <source>
        <strain evidence="2">M5</strain>
    </source>
</reference>
<dbReference type="EMBL" id="CAKKLH010000225">
    <property type="protein sequence ID" value="CAH0106693.1"/>
    <property type="molecule type" value="Genomic_DNA"/>
</dbReference>